<protein>
    <submittedName>
        <fullName evidence="4">Ufm1-specific protease 2</fullName>
    </submittedName>
</protein>
<name>A0A0X3Q1U2_SCHSO</name>
<keyword evidence="2" id="KW-0378">Hydrolase</keyword>
<gene>
    <name evidence="4" type="primary">UFSP2</name>
    <name evidence="4" type="ORF">TR121613</name>
</gene>
<dbReference type="GO" id="GO:0071567">
    <property type="term" value="F:deUFMylase activity"/>
    <property type="evidence" value="ECO:0007669"/>
    <property type="project" value="UniProtKB-ARBA"/>
</dbReference>
<dbReference type="PANTHER" id="PTHR48153">
    <property type="entry name" value="UFM1-SPECIFIC PROTEASE 2"/>
    <property type="match status" value="1"/>
</dbReference>
<dbReference type="PANTHER" id="PTHR48153:SF2">
    <property type="entry name" value="UFM1-SPECIFIC PROTEASE 2"/>
    <property type="match status" value="1"/>
</dbReference>
<dbReference type="GO" id="GO:0006508">
    <property type="term" value="P:proteolysis"/>
    <property type="evidence" value="ECO:0007669"/>
    <property type="project" value="UniProtKB-KW"/>
</dbReference>
<proteinExistence type="inferred from homology"/>
<evidence type="ECO:0000256" key="2">
    <source>
        <dbReference type="ARBA" id="ARBA00022801"/>
    </source>
</evidence>
<dbReference type="Pfam" id="PF07910">
    <property type="entry name" value="Peptidase_C78"/>
    <property type="match status" value="1"/>
</dbReference>
<dbReference type="InterPro" id="IPR012462">
    <property type="entry name" value="UFSP1/2_DUB_cat"/>
</dbReference>
<evidence type="ECO:0000259" key="3">
    <source>
        <dbReference type="Pfam" id="PF07910"/>
    </source>
</evidence>
<dbReference type="EMBL" id="GEEE01008463">
    <property type="protein sequence ID" value="JAP54762.1"/>
    <property type="molecule type" value="Transcribed_RNA"/>
</dbReference>
<sequence length="462" mass="51714">MTAMELMSYSEAPSPDSICVRLLVNYGSRHLPWEQRRLEKIFKHLQESMDSLIFLHGDCCLSKEKCDLSKAQVKPLLLNSVASVTDPLTFEAHFKYDLDVDGSGPHAFIRRPHSSRYGSHLLRVDTLLLLSASEEGLTRPDLFHVLTAAVSAYLKKYLTVLIFLLTKYRTLPRTLTMHHFLVEDRLIHVLYPPPTGEETEWRSQIHEGLQLPSRPLLRRGMALFPPHSFERFLGPNSTDLVCPHTHLPLPGGDGTCEVVRGRYTYKHYLQDDADDKNWGCAYRSLQTLASWLLWQGIVAPVRELPSLRAIQESLVRVKDKPATFVGSRQWIGSLEVSFCLQELFGVQCRLIPIAYGAAFTATAASLLAEHFASGGGPVMVGGGQLAHTIVGVQLPAVDYSTTAPASKPKTRYLILDPHYTGPAGNLRTVLDKGWVGWKDETFWKPDVPYNLCLLPGFEANTI</sequence>
<feature type="domain" description="UFSP1/2/DUB catalytic" evidence="3">
    <location>
        <begin position="255"/>
        <end position="452"/>
    </location>
</feature>
<evidence type="ECO:0000313" key="4">
    <source>
        <dbReference type="EMBL" id="JAP54762.1"/>
    </source>
</evidence>
<reference evidence="4" key="1">
    <citation type="submission" date="2016-01" db="EMBL/GenBank/DDBJ databases">
        <title>Reference transcriptome for the parasite Schistocephalus solidus: insights into the molecular evolution of parasitism.</title>
        <authorList>
            <person name="Hebert F.O."/>
            <person name="Grambauer S."/>
            <person name="Barber I."/>
            <person name="Landry C.R."/>
            <person name="Aubin-Horth N."/>
        </authorList>
    </citation>
    <scope>NUCLEOTIDE SEQUENCE</scope>
</reference>
<dbReference type="Gene3D" id="3.90.70.130">
    <property type="match status" value="1"/>
</dbReference>
<dbReference type="AlphaFoldDB" id="A0A0X3Q1U2"/>
<keyword evidence="4" id="KW-0645">Protease</keyword>
<comment type="similarity">
    <text evidence="1">Belongs to the peptidase C78 family.</text>
</comment>
<organism evidence="4">
    <name type="scientific">Schistocephalus solidus</name>
    <name type="common">Tapeworm</name>
    <dbReference type="NCBI Taxonomy" id="70667"/>
    <lineage>
        <taxon>Eukaryota</taxon>
        <taxon>Metazoa</taxon>
        <taxon>Spiralia</taxon>
        <taxon>Lophotrochozoa</taxon>
        <taxon>Platyhelminthes</taxon>
        <taxon>Cestoda</taxon>
        <taxon>Eucestoda</taxon>
        <taxon>Diphyllobothriidea</taxon>
        <taxon>Diphyllobothriidae</taxon>
        <taxon>Schistocephalus</taxon>
    </lineage>
</organism>
<accession>A0A0X3Q1U2</accession>
<evidence type="ECO:0000256" key="1">
    <source>
        <dbReference type="ARBA" id="ARBA00008552"/>
    </source>
</evidence>